<dbReference type="Proteomes" id="UP000533637">
    <property type="component" value="Unassembled WGS sequence"/>
</dbReference>
<organism evidence="1 2">
    <name type="scientific">Parabacteroides faecis</name>
    <dbReference type="NCBI Taxonomy" id="1217282"/>
    <lineage>
        <taxon>Bacteria</taxon>
        <taxon>Pseudomonadati</taxon>
        <taxon>Bacteroidota</taxon>
        <taxon>Bacteroidia</taxon>
        <taxon>Bacteroidales</taxon>
        <taxon>Tannerellaceae</taxon>
        <taxon>Parabacteroides</taxon>
    </lineage>
</organism>
<keyword evidence="2" id="KW-1185">Reference proteome</keyword>
<gene>
    <name evidence="1" type="ORF">GGQ57_003427</name>
</gene>
<protein>
    <submittedName>
        <fullName evidence="1">Uncharacterized protein</fullName>
    </submittedName>
</protein>
<proteinExistence type="predicted"/>
<evidence type="ECO:0000313" key="1">
    <source>
        <dbReference type="EMBL" id="MBB4623511.1"/>
    </source>
</evidence>
<name>A0ABR6KPU7_9BACT</name>
<reference evidence="1 2" key="1">
    <citation type="submission" date="2020-08" db="EMBL/GenBank/DDBJ databases">
        <title>Genomic Encyclopedia of Type Strains, Phase IV (KMG-IV): sequencing the most valuable type-strain genomes for metagenomic binning, comparative biology and taxonomic classification.</title>
        <authorList>
            <person name="Goeker M."/>
        </authorList>
    </citation>
    <scope>NUCLEOTIDE SEQUENCE [LARGE SCALE GENOMIC DNA]</scope>
    <source>
        <strain evidence="1 2">DSM 102983</strain>
    </source>
</reference>
<dbReference type="EMBL" id="JACHOC010000007">
    <property type="protein sequence ID" value="MBB4623511.1"/>
    <property type="molecule type" value="Genomic_DNA"/>
</dbReference>
<accession>A0ABR6KPU7</accession>
<sequence>MTNLFRIRANSTKPYLSKHRCFIIKTYMVCEQNTYVVKTEESGLVPSVFKKTENPYII</sequence>
<evidence type="ECO:0000313" key="2">
    <source>
        <dbReference type="Proteomes" id="UP000533637"/>
    </source>
</evidence>
<comment type="caution">
    <text evidence="1">The sequence shown here is derived from an EMBL/GenBank/DDBJ whole genome shotgun (WGS) entry which is preliminary data.</text>
</comment>